<name>W1YPN6_9ZZZZ</name>
<dbReference type="InterPro" id="IPR043129">
    <property type="entry name" value="ATPase_NBD"/>
</dbReference>
<comment type="caution">
    <text evidence="1">The sequence shown here is derived from an EMBL/GenBank/DDBJ whole genome shotgun (WGS) entry which is preliminary data.</text>
</comment>
<dbReference type="AlphaFoldDB" id="W1YPN6"/>
<keyword evidence="1" id="KW-0418">Kinase</keyword>
<proteinExistence type="predicted"/>
<evidence type="ECO:0000313" key="1">
    <source>
        <dbReference type="EMBL" id="ETJ43149.1"/>
    </source>
</evidence>
<sequence>CLTLMVRSATAVGDALAMLVSFFNPSQVILAGALPQGCPMFLDVARRIVSERALILATAGLQVTAAASGLEDERRGAALLTVNPVFNAA</sequence>
<gene>
    <name evidence="1" type="ORF">Q604_UNBC02857G0001</name>
</gene>
<feature type="non-terminal residue" evidence="1">
    <location>
        <position position="1"/>
    </location>
</feature>
<accession>W1YPN6</accession>
<dbReference type="SUPFAM" id="SSF53067">
    <property type="entry name" value="Actin-like ATPase domain"/>
    <property type="match status" value="1"/>
</dbReference>
<feature type="non-terminal residue" evidence="1">
    <location>
        <position position="89"/>
    </location>
</feature>
<protein>
    <submittedName>
        <fullName evidence="1">Transcriptional regulator/sugar kinase</fullName>
    </submittedName>
</protein>
<dbReference type="EMBL" id="AZMM01002857">
    <property type="protein sequence ID" value="ETJ43149.1"/>
    <property type="molecule type" value="Genomic_DNA"/>
</dbReference>
<reference evidence="1" key="1">
    <citation type="submission" date="2013-12" db="EMBL/GenBank/DDBJ databases">
        <title>A Varibaculum cambriense genome reconstructed from a premature infant gut community with otherwise low bacterial novelty that shifts toward anaerobic metabolism during the third week of life.</title>
        <authorList>
            <person name="Brown C.T."/>
            <person name="Sharon I."/>
            <person name="Thomas B.C."/>
            <person name="Castelle C.J."/>
            <person name="Morowitz M.J."/>
            <person name="Banfield J.F."/>
        </authorList>
    </citation>
    <scope>NUCLEOTIDE SEQUENCE</scope>
</reference>
<dbReference type="Gene3D" id="3.30.420.40">
    <property type="match status" value="1"/>
</dbReference>
<dbReference type="GO" id="GO:0016301">
    <property type="term" value="F:kinase activity"/>
    <property type="evidence" value="ECO:0007669"/>
    <property type="project" value="UniProtKB-KW"/>
</dbReference>
<keyword evidence="1" id="KW-0808">Transferase</keyword>
<organism evidence="1">
    <name type="scientific">human gut metagenome</name>
    <dbReference type="NCBI Taxonomy" id="408170"/>
    <lineage>
        <taxon>unclassified sequences</taxon>
        <taxon>metagenomes</taxon>
        <taxon>organismal metagenomes</taxon>
    </lineage>
</organism>